<proteinExistence type="inferred from homology"/>
<dbReference type="OrthoDB" id="9772053at2"/>
<dbReference type="InterPro" id="IPR023367">
    <property type="entry name" value="Peptidase_M42_dom2"/>
</dbReference>
<dbReference type="PANTHER" id="PTHR32481:SF21">
    <property type="entry name" value="AMINOPEPTIDASE YSDC-RELATED"/>
    <property type="match status" value="1"/>
</dbReference>
<dbReference type="AlphaFoldDB" id="A0A2I1K550"/>
<feature type="binding site" evidence="8">
    <location>
        <position position="180"/>
    </location>
    <ligand>
        <name>Zn(2+)</name>
        <dbReference type="ChEBI" id="CHEBI:29105"/>
        <label>2</label>
    </ligand>
</feature>
<evidence type="ECO:0000256" key="2">
    <source>
        <dbReference type="ARBA" id="ARBA00022438"/>
    </source>
</evidence>
<protein>
    <submittedName>
        <fullName evidence="9">M42 family peptidase</fullName>
    </submittedName>
</protein>
<reference evidence="9 10" key="1">
    <citation type="submission" date="2017-12" db="EMBL/GenBank/DDBJ databases">
        <title>Phylogenetic diversity of female urinary microbiome.</title>
        <authorList>
            <person name="Thomas-White K."/>
            <person name="Wolfe A.J."/>
        </authorList>
    </citation>
    <scope>NUCLEOTIDE SEQUENCE [LARGE SCALE GENOMIC DNA]</scope>
    <source>
        <strain evidence="9 10">UMB0898</strain>
    </source>
</reference>
<dbReference type="GO" id="GO:0046872">
    <property type="term" value="F:metal ion binding"/>
    <property type="evidence" value="ECO:0007669"/>
    <property type="project" value="UniProtKB-UniRule"/>
</dbReference>
<feature type="binding site" evidence="8">
    <location>
        <position position="65"/>
    </location>
    <ligand>
        <name>Zn(2+)</name>
        <dbReference type="ChEBI" id="CHEBI:29105"/>
        <label>1</label>
    </ligand>
</feature>
<feature type="binding site" evidence="8">
    <location>
        <position position="323"/>
    </location>
    <ligand>
        <name>Zn(2+)</name>
        <dbReference type="ChEBI" id="CHEBI:29105"/>
        <label>2</label>
    </ligand>
</feature>
<keyword evidence="5" id="KW-0378">Hydrolase</keyword>
<evidence type="ECO:0000256" key="6">
    <source>
        <dbReference type="PIRNR" id="PIRNR001123"/>
    </source>
</evidence>
<feature type="binding site" evidence="8">
    <location>
        <position position="235"/>
    </location>
    <ligand>
        <name>Zn(2+)</name>
        <dbReference type="ChEBI" id="CHEBI:29105"/>
        <label>1</label>
    </ligand>
</feature>
<gene>
    <name evidence="9" type="ORF">CYJ57_00935</name>
</gene>
<keyword evidence="3" id="KW-0645">Protease</keyword>
<feature type="binding site" evidence="8">
    <location>
        <position position="213"/>
    </location>
    <ligand>
        <name>Zn(2+)</name>
        <dbReference type="ChEBI" id="CHEBI:29105"/>
        <label>2</label>
    </ligand>
</feature>
<dbReference type="GO" id="GO:0006508">
    <property type="term" value="P:proteolysis"/>
    <property type="evidence" value="ECO:0007669"/>
    <property type="project" value="UniProtKB-KW"/>
</dbReference>
<evidence type="ECO:0000256" key="7">
    <source>
        <dbReference type="PIRSR" id="PIRSR001123-1"/>
    </source>
</evidence>
<evidence type="ECO:0000256" key="4">
    <source>
        <dbReference type="ARBA" id="ARBA00022723"/>
    </source>
</evidence>
<evidence type="ECO:0000313" key="9">
    <source>
        <dbReference type="EMBL" id="PKY90770.1"/>
    </source>
</evidence>
<feature type="active site" description="Proton acceptor" evidence="7">
    <location>
        <position position="212"/>
    </location>
</feature>
<dbReference type="Gene3D" id="2.40.30.40">
    <property type="entry name" value="Peptidase M42, domain 2"/>
    <property type="match status" value="1"/>
</dbReference>
<dbReference type="GO" id="GO:0004177">
    <property type="term" value="F:aminopeptidase activity"/>
    <property type="evidence" value="ECO:0007669"/>
    <property type="project" value="UniProtKB-UniRule"/>
</dbReference>
<dbReference type="Pfam" id="PF05343">
    <property type="entry name" value="Peptidase_M42"/>
    <property type="match status" value="1"/>
</dbReference>
<dbReference type="Gene3D" id="3.40.630.10">
    <property type="entry name" value="Zn peptidases"/>
    <property type="match status" value="1"/>
</dbReference>
<evidence type="ECO:0000256" key="5">
    <source>
        <dbReference type="ARBA" id="ARBA00022801"/>
    </source>
</evidence>
<dbReference type="CDD" id="cd05656">
    <property type="entry name" value="M42_Frv"/>
    <property type="match status" value="1"/>
</dbReference>
<comment type="cofactor">
    <cofactor evidence="8">
        <name>a divalent metal cation</name>
        <dbReference type="ChEBI" id="CHEBI:60240"/>
    </cofactor>
    <text evidence="8">Binds 2 divalent metal cations per subunit.</text>
</comment>
<sequence>MEINEKLLVKLTEANAIAGNEGQVRKLFKEEAQPYAEEFLEDGLGGIFARHTGDKEGPRILMAAHMDEVGFMVNRITDKGFLHFITIGGWWSQVVLAHQVTVTTSDGKEYIGVTGSKPPHVLTPEVRNKPIDIKDVFIDVGASSKEEVEEMGIRPGDMVTPYIKTRRMNDTPFWLGKAWDNRIGCAVAIDVLQHAHENKHPNILFSGANVQEEIGLRGAKVSPNLVRPDIAIALDTGTAGDTPGMTAQEADSELGKGPQVIVYDASMVGHKGLRDFVIEVAEKHDIPFQYTFIPGGGTDAGSFHTLQTGIPSIAITVPVRYLHSETSVIHEDDYKNTVRLVNAILDELDADALQRIRDNA</sequence>
<accession>A0A2I1K550</accession>
<dbReference type="SUPFAM" id="SSF101821">
    <property type="entry name" value="Aminopeptidase/glucanase lid domain"/>
    <property type="match status" value="1"/>
</dbReference>
<keyword evidence="2" id="KW-0031">Aminopeptidase</keyword>
<dbReference type="RefSeq" id="WP_006700925.1">
    <property type="nucleotide sequence ID" value="NZ_PKHE01000001.1"/>
</dbReference>
<evidence type="ECO:0000256" key="3">
    <source>
        <dbReference type="ARBA" id="ARBA00022670"/>
    </source>
</evidence>
<dbReference type="EMBL" id="PKHE01000001">
    <property type="protein sequence ID" value="PKY90770.1"/>
    <property type="molecule type" value="Genomic_DNA"/>
</dbReference>
<dbReference type="PANTHER" id="PTHR32481">
    <property type="entry name" value="AMINOPEPTIDASE"/>
    <property type="match status" value="1"/>
</dbReference>
<dbReference type="InterPro" id="IPR051464">
    <property type="entry name" value="Peptidase_M42_aminopept"/>
</dbReference>
<evidence type="ECO:0000256" key="8">
    <source>
        <dbReference type="PIRSR" id="PIRSR001123-2"/>
    </source>
</evidence>
<evidence type="ECO:0000256" key="1">
    <source>
        <dbReference type="ARBA" id="ARBA00006272"/>
    </source>
</evidence>
<feature type="binding site" evidence="8">
    <location>
        <position position="180"/>
    </location>
    <ligand>
        <name>Zn(2+)</name>
        <dbReference type="ChEBI" id="CHEBI:29105"/>
        <label>1</label>
    </ligand>
</feature>
<comment type="similarity">
    <text evidence="1 6">Belongs to the peptidase M42 family.</text>
</comment>
<name>A0A2I1K550_9LACT</name>
<dbReference type="PIRSF" id="PIRSF001123">
    <property type="entry name" value="PepA_GA"/>
    <property type="match status" value="1"/>
</dbReference>
<keyword evidence="4 8" id="KW-0479">Metal-binding</keyword>
<dbReference type="Proteomes" id="UP000234384">
    <property type="component" value="Unassembled WGS sequence"/>
</dbReference>
<dbReference type="InterPro" id="IPR008007">
    <property type="entry name" value="Peptidase_M42"/>
</dbReference>
<comment type="caution">
    <text evidence="9">The sequence shown here is derived from an EMBL/GenBank/DDBJ whole genome shotgun (WGS) entry which is preliminary data.</text>
</comment>
<dbReference type="SUPFAM" id="SSF53187">
    <property type="entry name" value="Zn-dependent exopeptidases"/>
    <property type="match status" value="1"/>
</dbReference>
<organism evidence="9 10">
    <name type="scientific">Falseniella ignava</name>
    <dbReference type="NCBI Taxonomy" id="137730"/>
    <lineage>
        <taxon>Bacteria</taxon>
        <taxon>Bacillati</taxon>
        <taxon>Bacillota</taxon>
        <taxon>Bacilli</taxon>
        <taxon>Lactobacillales</taxon>
        <taxon>Aerococcaceae</taxon>
        <taxon>Falseniella</taxon>
    </lineage>
</organism>
<evidence type="ECO:0000313" key="10">
    <source>
        <dbReference type="Proteomes" id="UP000234384"/>
    </source>
</evidence>